<feature type="transmembrane region" description="Helical" evidence="2">
    <location>
        <begin position="56"/>
        <end position="74"/>
    </location>
</feature>
<dbReference type="PANTHER" id="PTHR47229">
    <property type="entry name" value="TRANSMEMBRANE PROTEIN 141"/>
    <property type="match status" value="1"/>
</dbReference>
<proteinExistence type="predicted"/>
<evidence type="ECO:0000256" key="1">
    <source>
        <dbReference type="SAM" id="MobiDB-lite"/>
    </source>
</evidence>
<dbReference type="Proteomes" id="UP000694871">
    <property type="component" value="Unplaced"/>
</dbReference>
<accession>A0ABM1L7Q0</accession>
<evidence type="ECO:0000313" key="4">
    <source>
        <dbReference type="RefSeq" id="XP_015281987.1"/>
    </source>
</evidence>
<protein>
    <submittedName>
        <fullName evidence="4">Transmembrane protein 141 isoform X1</fullName>
    </submittedName>
</protein>
<sequence length="126" mass="14115">MVNLGLLRVDDGVVAKHPEYTACQAFAFIKGIATFITGTGISFALQRFNKKIPYSFQWKILVSMVVGSVGGYAVTRWETQRCSNMRIFLETGEPFQGVAREKVPTQDAKEKTQMGEKRDKYGDVVD</sequence>
<name>A0ABM1L7Q0_GEKJA</name>
<dbReference type="GeneID" id="107123278"/>
<dbReference type="InterPro" id="IPR026788">
    <property type="entry name" value="Tmem141"/>
</dbReference>
<dbReference type="PANTHER" id="PTHR47229:SF1">
    <property type="entry name" value="TRANSMEMBRANE PROTEIN 141"/>
    <property type="match status" value="1"/>
</dbReference>
<dbReference type="InterPro" id="IPR038259">
    <property type="entry name" value="Tmem141_sf"/>
</dbReference>
<keyword evidence="2 4" id="KW-0812">Transmembrane</keyword>
<evidence type="ECO:0000256" key="2">
    <source>
        <dbReference type="SAM" id="Phobius"/>
    </source>
</evidence>
<keyword evidence="2" id="KW-0472">Membrane</keyword>
<organism evidence="3 4">
    <name type="scientific">Gekko japonicus</name>
    <name type="common">Schlegel's Japanese gecko</name>
    <dbReference type="NCBI Taxonomy" id="146911"/>
    <lineage>
        <taxon>Eukaryota</taxon>
        <taxon>Metazoa</taxon>
        <taxon>Chordata</taxon>
        <taxon>Craniata</taxon>
        <taxon>Vertebrata</taxon>
        <taxon>Euteleostomi</taxon>
        <taxon>Lepidosauria</taxon>
        <taxon>Squamata</taxon>
        <taxon>Bifurcata</taxon>
        <taxon>Gekkota</taxon>
        <taxon>Gekkonidae</taxon>
        <taxon>Gekkoninae</taxon>
        <taxon>Gekko</taxon>
    </lineage>
</organism>
<keyword evidence="2" id="KW-1133">Transmembrane helix</keyword>
<feature type="transmembrane region" description="Helical" evidence="2">
    <location>
        <begin position="25"/>
        <end position="44"/>
    </location>
</feature>
<dbReference type="Pfam" id="PF15110">
    <property type="entry name" value="TMEM141"/>
    <property type="match status" value="1"/>
</dbReference>
<dbReference type="Gene3D" id="1.10.3350.20">
    <property type="entry name" value="Tmem141 protein family"/>
    <property type="match status" value="1"/>
</dbReference>
<dbReference type="RefSeq" id="XP_015281987.1">
    <property type="nucleotide sequence ID" value="XM_015426501.1"/>
</dbReference>
<keyword evidence="3" id="KW-1185">Reference proteome</keyword>
<evidence type="ECO:0000313" key="3">
    <source>
        <dbReference type="Proteomes" id="UP000694871"/>
    </source>
</evidence>
<gene>
    <name evidence="4" type="primary">TMEM141</name>
</gene>
<feature type="region of interest" description="Disordered" evidence="1">
    <location>
        <begin position="100"/>
        <end position="126"/>
    </location>
</feature>
<reference evidence="4" key="1">
    <citation type="submission" date="2025-08" db="UniProtKB">
        <authorList>
            <consortium name="RefSeq"/>
        </authorList>
    </citation>
    <scope>IDENTIFICATION</scope>
</reference>